<organism evidence="1 2">
    <name type="scientific">Rhizobium hidalgonense</name>
    <dbReference type="NCBI Taxonomy" id="1538159"/>
    <lineage>
        <taxon>Bacteria</taxon>
        <taxon>Pseudomonadati</taxon>
        <taxon>Pseudomonadota</taxon>
        <taxon>Alphaproteobacteria</taxon>
        <taxon>Hyphomicrobiales</taxon>
        <taxon>Rhizobiaceae</taxon>
        <taxon>Rhizobium/Agrobacterium group</taxon>
        <taxon>Rhizobium</taxon>
    </lineage>
</organism>
<dbReference type="EMBL" id="JAVLSF010000039">
    <property type="protein sequence ID" value="MDR9777380.1"/>
    <property type="molecule type" value="Genomic_DNA"/>
</dbReference>
<proteinExistence type="predicted"/>
<evidence type="ECO:0000313" key="2">
    <source>
        <dbReference type="Proteomes" id="UP001268610"/>
    </source>
</evidence>
<dbReference type="Proteomes" id="UP001268610">
    <property type="component" value="Unassembled WGS sequence"/>
</dbReference>
<sequence length="58" mass="6132">MAMDLLMSLVAGLAHLVGDCVAGSHTRTLDRPLALVPPIHEAVLKSPLDPPKRIHLSG</sequence>
<reference evidence="1" key="1">
    <citation type="submission" date="2023-04" db="EMBL/GenBank/DDBJ databases">
        <title>Genomic characterization of faba bean (Vicia faba) microsymbionts in Mexican soils.</title>
        <authorList>
            <person name="Rivera Orduna F.N."/>
            <person name="Guevara-Luna J."/>
            <person name="Yan J."/>
            <person name="Arroyo-Herrera I."/>
            <person name="Li Y."/>
            <person name="Vasquez-Murrieta M.S."/>
            <person name="Wang E.T."/>
        </authorList>
    </citation>
    <scope>NUCLEOTIDE SEQUENCE</scope>
    <source>
        <strain evidence="1">CH26</strain>
    </source>
</reference>
<gene>
    <name evidence="1" type="ORF">RJJ65_33035</name>
</gene>
<evidence type="ECO:0000313" key="1">
    <source>
        <dbReference type="EMBL" id="MDR9777380.1"/>
    </source>
</evidence>
<dbReference type="RefSeq" id="WP_165779403.1">
    <property type="nucleotide sequence ID" value="NZ_JAVLSD010000013.1"/>
</dbReference>
<comment type="caution">
    <text evidence="1">The sequence shown here is derived from an EMBL/GenBank/DDBJ whole genome shotgun (WGS) entry which is preliminary data.</text>
</comment>
<accession>A0AAJ2GWV6</accession>
<name>A0AAJ2GWV6_9HYPH</name>
<dbReference type="AlphaFoldDB" id="A0AAJ2GWV6"/>
<protein>
    <submittedName>
        <fullName evidence="1">Uncharacterized protein</fullName>
    </submittedName>
</protein>